<organism evidence="4">
    <name type="scientific">uncultured Gemmatimonadota bacterium</name>
    <dbReference type="NCBI Taxonomy" id="203437"/>
    <lineage>
        <taxon>Bacteria</taxon>
        <taxon>Pseudomonadati</taxon>
        <taxon>Gemmatimonadota</taxon>
        <taxon>environmental samples</taxon>
    </lineage>
</organism>
<gene>
    <name evidence="4" type="ORF">AVDCRST_MAG89-4685</name>
</gene>
<evidence type="ECO:0000256" key="2">
    <source>
        <dbReference type="SAM" id="SignalP"/>
    </source>
</evidence>
<protein>
    <recommendedName>
        <fullName evidence="3">Outer membrane protein beta-barrel domain-containing protein</fullName>
    </recommendedName>
</protein>
<feature type="signal peptide" evidence="2">
    <location>
        <begin position="1"/>
        <end position="21"/>
    </location>
</feature>
<evidence type="ECO:0000313" key="4">
    <source>
        <dbReference type="EMBL" id="CAA9372151.1"/>
    </source>
</evidence>
<keyword evidence="1 2" id="KW-0732">Signal</keyword>
<evidence type="ECO:0000256" key="1">
    <source>
        <dbReference type="ARBA" id="ARBA00022729"/>
    </source>
</evidence>
<dbReference type="SUPFAM" id="SSF56925">
    <property type="entry name" value="OMPA-like"/>
    <property type="match status" value="1"/>
</dbReference>
<reference evidence="4" key="1">
    <citation type="submission" date="2020-02" db="EMBL/GenBank/DDBJ databases">
        <authorList>
            <person name="Meier V. D."/>
        </authorList>
    </citation>
    <scope>NUCLEOTIDE SEQUENCE</scope>
    <source>
        <strain evidence="4">AVDCRST_MAG89</strain>
    </source>
</reference>
<name>A0A6J4MYB3_9BACT</name>
<proteinExistence type="predicted"/>
<feature type="domain" description="Outer membrane protein beta-barrel" evidence="3">
    <location>
        <begin position="9"/>
        <end position="184"/>
    </location>
</feature>
<sequence length="209" mass="22144">MKKRFAGLVAVAAAVAGPAAAQRAERPVSLEIRAGAAFPIQSFGQAYGDLDIGSGYGVSGNVTFHHSPAIWFFAGYSYNRLEARPGTDPASYKGEDAAVDQGFDAGVRLKLFSLPRRVEPYIRAAGVYHRLTLHGTRAEGEDAPGFSLPDSYFSLGFAAGAGAEIGLSPRLSLVAEATLTSYQPRYGERANAALQAEHVRGDAGIRVRL</sequence>
<dbReference type="EMBL" id="CADCTV010000984">
    <property type="protein sequence ID" value="CAA9372151.1"/>
    <property type="molecule type" value="Genomic_DNA"/>
</dbReference>
<evidence type="ECO:0000259" key="3">
    <source>
        <dbReference type="Pfam" id="PF13505"/>
    </source>
</evidence>
<dbReference type="InterPro" id="IPR027385">
    <property type="entry name" value="Beta-barrel_OMP"/>
</dbReference>
<dbReference type="AlphaFoldDB" id="A0A6J4MYB3"/>
<dbReference type="InterPro" id="IPR011250">
    <property type="entry name" value="OMP/PagP_B-barrel"/>
</dbReference>
<accession>A0A6J4MYB3</accession>
<dbReference type="Pfam" id="PF13505">
    <property type="entry name" value="OMP_b-brl"/>
    <property type="match status" value="1"/>
</dbReference>
<feature type="chain" id="PRO_5026741761" description="Outer membrane protein beta-barrel domain-containing protein" evidence="2">
    <location>
        <begin position="22"/>
        <end position="209"/>
    </location>
</feature>